<gene>
    <name evidence="1" type="ORF">NQ315_003496</name>
</gene>
<proteinExistence type="predicted"/>
<protein>
    <submittedName>
        <fullName evidence="1">Uncharacterized protein</fullName>
    </submittedName>
</protein>
<dbReference type="Gene3D" id="3.30.70.1820">
    <property type="entry name" value="L1 transposable element, RRM domain"/>
    <property type="match status" value="1"/>
</dbReference>
<accession>A0AAV8V5L6</accession>
<evidence type="ECO:0000313" key="1">
    <source>
        <dbReference type="EMBL" id="KAJ8909448.1"/>
    </source>
</evidence>
<dbReference type="AlphaFoldDB" id="A0AAV8V5L6"/>
<reference evidence="1 2" key="1">
    <citation type="journal article" date="2023" name="Insect Mol. Biol.">
        <title>Genome sequencing provides insights into the evolution of gene families encoding plant cell wall-degrading enzymes in longhorned beetles.</title>
        <authorList>
            <person name="Shin N.R."/>
            <person name="Okamura Y."/>
            <person name="Kirsch R."/>
            <person name="Pauchet Y."/>
        </authorList>
    </citation>
    <scope>NUCLEOTIDE SEQUENCE [LARGE SCALE GENOMIC DNA]</scope>
    <source>
        <strain evidence="1">EAD_L_NR</strain>
    </source>
</reference>
<dbReference type="Proteomes" id="UP001159042">
    <property type="component" value="Unassembled WGS sequence"/>
</dbReference>
<keyword evidence="2" id="KW-1185">Reference proteome</keyword>
<comment type="caution">
    <text evidence="1">The sequence shown here is derived from an EMBL/GenBank/DDBJ whole genome shotgun (WGS) entry which is preliminary data.</text>
</comment>
<name>A0AAV8V5L6_9CUCU</name>
<dbReference type="EMBL" id="JANEYG010000567">
    <property type="protein sequence ID" value="KAJ8909448.1"/>
    <property type="molecule type" value="Genomic_DNA"/>
</dbReference>
<sequence length="225" mass="25271">MSKTRGNSANQLDDIQIDVLVTKISSRLLDKFDEKLLILTNRFDVIDSTLKNLDRKLSQSEETGQNNAKQIMSINGKLDELTQMSKANSIRITGINEDANENLVSKVLSLVNDALRVKCSLTELNGVHRLGKLVPNQDKPRTVIVNLVSNIKRNEIYKVKINLKGTGIYVHEDLTNIRYKLLQSARAKFGKNNAWSQNGRILVKCGNGVKKNIQCEDDLLLAEIK</sequence>
<evidence type="ECO:0000313" key="2">
    <source>
        <dbReference type="Proteomes" id="UP001159042"/>
    </source>
</evidence>
<organism evidence="1 2">
    <name type="scientific">Exocentrus adspersus</name>
    <dbReference type="NCBI Taxonomy" id="1586481"/>
    <lineage>
        <taxon>Eukaryota</taxon>
        <taxon>Metazoa</taxon>
        <taxon>Ecdysozoa</taxon>
        <taxon>Arthropoda</taxon>
        <taxon>Hexapoda</taxon>
        <taxon>Insecta</taxon>
        <taxon>Pterygota</taxon>
        <taxon>Neoptera</taxon>
        <taxon>Endopterygota</taxon>
        <taxon>Coleoptera</taxon>
        <taxon>Polyphaga</taxon>
        <taxon>Cucujiformia</taxon>
        <taxon>Chrysomeloidea</taxon>
        <taxon>Cerambycidae</taxon>
        <taxon>Lamiinae</taxon>
        <taxon>Acanthocinini</taxon>
        <taxon>Exocentrus</taxon>
    </lineage>
</organism>